<evidence type="ECO:0000313" key="1">
    <source>
        <dbReference type="Proteomes" id="UP000695007"/>
    </source>
</evidence>
<name>A0AAJ6VMA7_9HYME</name>
<dbReference type="GeneID" id="105359925"/>
<organism evidence="1 2">
    <name type="scientific">Ceratosolen solmsi marchali</name>
    <dbReference type="NCBI Taxonomy" id="326594"/>
    <lineage>
        <taxon>Eukaryota</taxon>
        <taxon>Metazoa</taxon>
        <taxon>Ecdysozoa</taxon>
        <taxon>Arthropoda</taxon>
        <taxon>Hexapoda</taxon>
        <taxon>Insecta</taxon>
        <taxon>Pterygota</taxon>
        <taxon>Neoptera</taxon>
        <taxon>Endopterygota</taxon>
        <taxon>Hymenoptera</taxon>
        <taxon>Apocrita</taxon>
        <taxon>Proctotrupomorpha</taxon>
        <taxon>Chalcidoidea</taxon>
        <taxon>Agaonidae</taxon>
        <taxon>Agaoninae</taxon>
        <taxon>Ceratosolen</taxon>
    </lineage>
</organism>
<accession>A0AAJ6VMA7</accession>
<reference evidence="2" key="1">
    <citation type="submission" date="2025-08" db="UniProtKB">
        <authorList>
            <consortium name="RefSeq"/>
        </authorList>
    </citation>
    <scope>IDENTIFICATION</scope>
</reference>
<sequence>MIPRSEDSWLSGQTSSIVAASGNDTNQLLLHRCDVAETKRLTAWKRYRYLVEAMESRGQKFNQKLMLEAMFRGNNLVYSATDNCNVS</sequence>
<dbReference type="Proteomes" id="UP000695007">
    <property type="component" value="Unplaced"/>
</dbReference>
<dbReference type="AlphaFoldDB" id="A0AAJ6VMA7"/>
<keyword evidence="1" id="KW-1185">Reference proteome</keyword>
<protein>
    <submittedName>
        <fullName evidence="2">Uncharacterized protein LOC105359925</fullName>
    </submittedName>
</protein>
<evidence type="ECO:0000313" key="2">
    <source>
        <dbReference type="RefSeq" id="XP_011494993.1"/>
    </source>
</evidence>
<dbReference type="RefSeq" id="XP_011494993.1">
    <property type="nucleotide sequence ID" value="XM_011496691.1"/>
</dbReference>
<dbReference type="KEGG" id="csol:105359925"/>
<gene>
    <name evidence="2" type="primary">LOC105359925</name>
</gene>
<proteinExistence type="predicted"/>